<dbReference type="OrthoDB" id="1680494at2"/>
<dbReference type="InterPro" id="IPR028082">
    <property type="entry name" value="Peripla_BP_I"/>
</dbReference>
<dbReference type="Gene3D" id="3.40.50.2300">
    <property type="match status" value="2"/>
</dbReference>
<gene>
    <name evidence="1" type="ORF">SAMN05443248_2430</name>
</gene>
<dbReference type="PANTHER" id="PTHR35271:SF1">
    <property type="entry name" value="ABC TRANSPORTER, SUBSTRATE-BINDING LIPOPROTEIN"/>
    <property type="match status" value="1"/>
</dbReference>
<sequence>MFDLRRREFIGLLASAAAVRPLAAHAQQPQMPTVGALVIGNINPEQFWREFRQGLSDLGYVEGQNIRFEFRSAEGHLDRLPELAAELVRLKVDIIVTWFTPAALAAKQATLEIPIVMAETGDPVGTGLVASLPRPGGNVTGIASATAELAGKSVQLIRDMLPRARRVTALANATDPFSKPFLEQIRLGGEATGTTINPVRISSSEELETAFASMEKDRPDAVIVQPSLPSRHAAELALKHRVPAVSVPRWFAEDEGGLMSYSARYVDLFRKAAVYVDKILKGAQPADLPVERPTHFELTINMKTAKALGIDVPPTLLARADVVIE</sequence>
<evidence type="ECO:0000313" key="2">
    <source>
        <dbReference type="Proteomes" id="UP000189796"/>
    </source>
</evidence>
<protein>
    <submittedName>
        <fullName evidence="1">Putative ABC transport system substrate-binding protein</fullName>
    </submittedName>
</protein>
<dbReference type="Proteomes" id="UP000189796">
    <property type="component" value="Chromosome I"/>
</dbReference>
<dbReference type="InterPro" id="IPR007487">
    <property type="entry name" value="ABC_transpt-TYRBP-like"/>
</dbReference>
<reference evidence="1 2" key="1">
    <citation type="submission" date="2016-11" db="EMBL/GenBank/DDBJ databases">
        <authorList>
            <person name="Jaros S."/>
            <person name="Januszkiewicz K."/>
            <person name="Wedrychowicz H."/>
        </authorList>
    </citation>
    <scope>NUCLEOTIDE SEQUENCE [LARGE SCALE GENOMIC DNA]</scope>
    <source>
        <strain evidence="1 2">GAS138</strain>
    </source>
</reference>
<dbReference type="AlphaFoldDB" id="A0A1M5M0G7"/>
<dbReference type="RefSeq" id="WP_079601421.1">
    <property type="nucleotide sequence ID" value="NZ_LT670817.1"/>
</dbReference>
<name>A0A1M5M0G7_9BRAD</name>
<dbReference type="Pfam" id="PF04392">
    <property type="entry name" value="ABC_sub_bind"/>
    <property type="match status" value="1"/>
</dbReference>
<evidence type="ECO:0000313" key="1">
    <source>
        <dbReference type="EMBL" id="SHG70844.1"/>
    </source>
</evidence>
<dbReference type="SUPFAM" id="SSF53822">
    <property type="entry name" value="Periplasmic binding protein-like I"/>
    <property type="match status" value="1"/>
</dbReference>
<dbReference type="EMBL" id="LT670817">
    <property type="protein sequence ID" value="SHG70844.1"/>
    <property type="molecule type" value="Genomic_DNA"/>
</dbReference>
<proteinExistence type="predicted"/>
<organism evidence="1 2">
    <name type="scientific">Bradyrhizobium erythrophlei</name>
    <dbReference type="NCBI Taxonomy" id="1437360"/>
    <lineage>
        <taxon>Bacteria</taxon>
        <taxon>Pseudomonadati</taxon>
        <taxon>Pseudomonadota</taxon>
        <taxon>Alphaproteobacteria</taxon>
        <taxon>Hyphomicrobiales</taxon>
        <taxon>Nitrobacteraceae</taxon>
        <taxon>Bradyrhizobium</taxon>
    </lineage>
</organism>
<dbReference type="PANTHER" id="PTHR35271">
    <property type="entry name" value="ABC TRANSPORTER, SUBSTRATE-BINDING LIPOPROTEIN-RELATED"/>
    <property type="match status" value="1"/>
</dbReference>
<dbReference type="CDD" id="cd06325">
    <property type="entry name" value="PBP1_ABC_unchar_transporter"/>
    <property type="match status" value="1"/>
</dbReference>
<accession>A0A1M5M0G7</accession>